<accession>A0A3L6TPN5</accession>
<dbReference type="SUPFAM" id="SSF100920">
    <property type="entry name" value="Heat shock protein 70kD (HSP70), peptide-binding domain"/>
    <property type="match status" value="1"/>
</dbReference>
<organism evidence="3 4">
    <name type="scientific">Panicum miliaceum</name>
    <name type="common">Proso millet</name>
    <name type="synonym">Broomcorn millet</name>
    <dbReference type="NCBI Taxonomy" id="4540"/>
    <lineage>
        <taxon>Eukaryota</taxon>
        <taxon>Viridiplantae</taxon>
        <taxon>Streptophyta</taxon>
        <taxon>Embryophyta</taxon>
        <taxon>Tracheophyta</taxon>
        <taxon>Spermatophyta</taxon>
        <taxon>Magnoliopsida</taxon>
        <taxon>Liliopsida</taxon>
        <taxon>Poales</taxon>
        <taxon>Poaceae</taxon>
        <taxon>PACMAD clade</taxon>
        <taxon>Panicoideae</taxon>
        <taxon>Panicodae</taxon>
        <taxon>Paniceae</taxon>
        <taxon>Panicinae</taxon>
        <taxon>Panicum</taxon>
        <taxon>Panicum sect. Panicum</taxon>
    </lineage>
</organism>
<gene>
    <name evidence="3" type="ORF">C2845_PM01G10940</name>
</gene>
<evidence type="ECO:0000256" key="1">
    <source>
        <dbReference type="ARBA" id="ARBA00022741"/>
    </source>
</evidence>
<evidence type="ECO:0000313" key="4">
    <source>
        <dbReference type="Proteomes" id="UP000275267"/>
    </source>
</evidence>
<dbReference type="GO" id="GO:0140662">
    <property type="term" value="F:ATP-dependent protein folding chaperone"/>
    <property type="evidence" value="ECO:0007669"/>
    <property type="project" value="InterPro"/>
</dbReference>
<dbReference type="PANTHER" id="PTHR19375">
    <property type="entry name" value="HEAT SHOCK PROTEIN 70KDA"/>
    <property type="match status" value="1"/>
</dbReference>
<keyword evidence="1" id="KW-0547">Nucleotide-binding</keyword>
<dbReference type="STRING" id="4540.A0A3L6TPN5"/>
<protein>
    <submittedName>
        <fullName evidence="3">DnaK-type molecular chaperone hsc70.1</fullName>
    </submittedName>
</protein>
<dbReference type="Pfam" id="PF00012">
    <property type="entry name" value="HSP70"/>
    <property type="match status" value="1"/>
</dbReference>
<dbReference type="InterPro" id="IPR013126">
    <property type="entry name" value="Hsp_70_fam"/>
</dbReference>
<dbReference type="Gene3D" id="2.60.34.10">
    <property type="entry name" value="Substrate Binding Domain Of DNAk, Chain A, domain 1"/>
    <property type="match status" value="1"/>
</dbReference>
<name>A0A3L6TPN5_PANMI</name>
<dbReference type="EMBL" id="PQIB02000001">
    <property type="protein sequence ID" value="RLN42209.1"/>
    <property type="molecule type" value="Genomic_DNA"/>
</dbReference>
<evidence type="ECO:0000256" key="2">
    <source>
        <dbReference type="ARBA" id="ARBA00022840"/>
    </source>
</evidence>
<dbReference type="Proteomes" id="UP000275267">
    <property type="component" value="Unassembled WGS sequence"/>
</dbReference>
<keyword evidence="4" id="KW-1185">Reference proteome</keyword>
<dbReference type="InterPro" id="IPR029047">
    <property type="entry name" value="HSP70_peptide-bd_sf"/>
</dbReference>
<dbReference type="AlphaFoldDB" id="A0A3L6TPN5"/>
<evidence type="ECO:0000313" key="3">
    <source>
        <dbReference type="EMBL" id="RLN42209.1"/>
    </source>
</evidence>
<dbReference type="GO" id="GO:0005524">
    <property type="term" value="F:ATP binding"/>
    <property type="evidence" value="ECO:0007669"/>
    <property type="project" value="UniProtKB-KW"/>
</dbReference>
<keyword evidence="2" id="KW-0067">ATP-binding</keyword>
<dbReference type="OrthoDB" id="667636at2759"/>
<sequence length="118" mass="12944">MPRITVTFGIDADGILDVSAEDRATGQRNKITITYDTGRLSAEEIERMIQEADSRGRRGGDAKEQDPGRRGIVAVWRMHASSLVTSPTGAKEPPARVTWLQPAACYPAVPDYLTMAER</sequence>
<reference evidence="4" key="1">
    <citation type="journal article" date="2019" name="Nat. Commun.">
        <title>The genome of broomcorn millet.</title>
        <authorList>
            <person name="Zou C."/>
            <person name="Miki D."/>
            <person name="Li D."/>
            <person name="Tang Q."/>
            <person name="Xiao L."/>
            <person name="Rajput S."/>
            <person name="Deng P."/>
            <person name="Jia W."/>
            <person name="Huang R."/>
            <person name="Zhang M."/>
            <person name="Sun Y."/>
            <person name="Hu J."/>
            <person name="Fu X."/>
            <person name="Schnable P.S."/>
            <person name="Li F."/>
            <person name="Zhang H."/>
            <person name="Feng B."/>
            <person name="Zhu X."/>
            <person name="Liu R."/>
            <person name="Schnable J.C."/>
            <person name="Zhu J.-K."/>
            <person name="Zhang H."/>
        </authorList>
    </citation>
    <scope>NUCLEOTIDE SEQUENCE [LARGE SCALE GENOMIC DNA]</scope>
</reference>
<comment type="caution">
    <text evidence="3">The sequence shown here is derived from an EMBL/GenBank/DDBJ whole genome shotgun (WGS) entry which is preliminary data.</text>
</comment>
<proteinExistence type="predicted"/>